<dbReference type="PANTHER" id="PTHR43300:SF7">
    <property type="entry name" value="UDP-N-ACETYLBACILLOSAMINE N-ACETYLTRANSFERASE"/>
    <property type="match status" value="1"/>
</dbReference>
<dbReference type="CDD" id="cd03360">
    <property type="entry name" value="LbH_AT_putative"/>
    <property type="match status" value="1"/>
</dbReference>
<dbReference type="InterPro" id="IPR050179">
    <property type="entry name" value="Trans_hexapeptide_repeat"/>
</dbReference>
<feature type="binding site" evidence="3">
    <location>
        <position position="72"/>
    </location>
    <ligand>
        <name>substrate</name>
    </ligand>
</feature>
<comment type="similarity">
    <text evidence="1">Belongs to the transferase hexapeptide repeat family.</text>
</comment>
<dbReference type="AlphaFoldDB" id="A0A097LG17"/>
<evidence type="ECO:0000256" key="3">
    <source>
        <dbReference type="PIRSR" id="PIRSR620019-2"/>
    </source>
</evidence>
<feature type="domain" description="PglD N-terminal" evidence="4">
    <location>
        <begin position="7"/>
        <end position="82"/>
    </location>
</feature>
<keyword evidence="5" id="KW-0808">Transferase</keyword>
<dbReference type="EMBL" id="KM402814">
    <property type="protein sequence ID" value="AIU05237.1"/>
    <property type="molecule type" value="Genomic_DNA"/>
</dbReference>
<gene>
    <name evidence="5" type="primary">atr3</name>
</gene>
<dbReference type="Pfam" id="PF17836">
    <property type="entry name" value="PglD_N"/>
    <property type="match status" value="1"/>
</dbReference>
<sequence>MSNKNTLLILGAGGHGKSVAEAASLSGKWESIIFADDAWPEKTEFYGYPVLSSVKRLVEASLDVSAAIPAVGNNLVRQQWHQLIQDIGIPVANVIHPSAIISPSAKIGRGVTIMAGCIIGVETYIDDGVIVNMGTAIDHDVKIGQFAHLSVGVKVGGEKKIDSFSFIPAGGIIAY</sequence>
<name>A0A097LG17_ACIBA</name>
<feature type="binding site" evidence="3">
    <location>
        <position position="148"/>
    </location>
    <ligand>
        <name>acetyl-CoA</name>
        <dbReference type="ChEBI" id="CHEBI:57288"/>
    </ligand>
</feature>
<dbReference type="Gene3D" id="2.160.10.10">
    <property type="entry name" value="Hexapeptide repeat proteins"/>
    <property type="match status" value="1"/>
</dbReference>
<dbReference type="Gene3D" id="3.40.50.20">
    <property type="match status" value="1"/>
</dbReference>
<dbReference type="SUPFAM" id="SSF51161">
    <property type="entry name" value="Trimeric LpxA-like enzymes"/>
    <property type="match status" value="1"/>
</dbReference>
<evidence type="ECO:0000313" key="5">
    <source>
        <dbReference type="EMBL" id="AIU05237.1"/>
    </source>
</evidence>
<accession>A0A097LG17</accession>
<reference evidence="5" key="1">
    <citation type="submission" date="2014-08" db="EMBL/GenBank/DDBJ databases">
        <title>Structure and gene cluster of the capsular polysaccharide of Acinetobacter baumannii 1053.</title>
        <authorList>
            <person name="Shashkov A.S."/>
            <person name="Shneider M.M."/>
            <person name="Senchenkova S.N."/>
            <person name="Popova A.V."/>
            <person name="Nikitina A.S."/>
            <person name="Babenko V.V."/>
            <person name="Kostryukova E.S."/>
            <person name="Miroshnikov K.A."/>
            <person name="Volozhantsev N.V."/>
            <person name="Knirel Y.A."/>
        </authorList>
    </citation>
    <scope>NUCLEOTIDE SEQUENCE</scope>
    <source>
        <strain evidence="5">1053</strain>
    </source>
</reference>
<evidence type="ECO:0000256" key="2">
    <source>
        <dbReference type="PIRSR" id="PIRSR620019-1"/>
    </source>
</evidence>
<dbReference type="InterPro" id="IPR041561">
    <property type="entry name" value="PglD_N"/>
</dbReference>
<dbReference type="GO" id="GO:0016746">
    <property type="term" value="F:acyltransferase activity"/>
    <property type="evidence" value="ECO:0007669"/>
    <property type="project" value="UniProtKB-KW"/>
</dbReference>
<feature type="active site" description="Proton acceptor" evidence="2">
    <location>
        <position position="139"/>
    </location>
</feature>
<evidence type="ECO:0000256" key="1">
    <source>
        <dbReference type="ARBA" id="ARBA00007274"/>
    </source>
</evidence>
<dbReference type="InterPro" id="IPR020019">
    <property type="entry name" value="AcTrfase_PglD-like"/>
</dbReference>
<evidence type="ECO:0000313" key="6">
    <source>
        <dbReference type="EMBL" id="AIZ49258.1"/>
    </source>
</evidence>
<dbReference type="PANTHER" id="PTHR43300">
    <property type="entry name" value="ACETYLTRANSFERASE"/>
    <property type="match status" value="1"/>
</dbReference>
<dbReference type="RefSeq" id="WP_005141171.1">
    <property type="nucleotide sequence ID" value="NZ_CACTJA010000117.1"/>
</dbReference>
<organism evidence="5">
    <name type="scientific">Acinetobacter baumannii</name>
    <dbReference type="NCBI Taxonomy" id="470"/>
    <lineage>
        <taxon>Bacteria</taxon>
        <taxon>Pseudomonadati</taxon>
        <taxon>Pseudomonadota</taxon>
        <taxon>Gammaproteobacteria</taxon>
        <taxon>Moraxellales</taxon>
        <taxon>Moraxellaceae</taxon>
        <taxon>Acinetobacter</taxon>
        <taxon>Acinetobacter calcoaceticus/baumannii complex</taxon>
    </lineage>
</organism>
<proteinExistence type="inferred from homology"/>
<dbReference type="EMBL" id="KP100029">
    <property type="protein sequence ID" value="AIZ49258.1"/>
    <property type="molecule type" value="Genomic_DNA"/>
</dbReference>
<reference evidence="6" key="2">
    <citation type="submission" date="2014-11" db="EMBL/GenBank/DDBJ databases">
        <title>Evolutionary history of Acinetobacter baumannii Global Clone 1 reveals the emergence of diverse subclones with distinct surface polysaccharides and antimicrobial resistance phenotypes.</title>
        <authorList>
            <person name="Kenyon J.J."/>
            <person name="Holt K.E."/>
            <person name="Pickard D."/>
            <person name="Dougan G."/>
            <person name="Hall R.M."/>
        </authorList>
    </citation>
    <scope>NUCLEOTIDE SEQUENCE</scope>
    <source>
        <strain evidence="6">D141c</strain>
    </source>
</reference>
<keyword evidence="5" id="KW-0012">Acyltransferase</keyword>
<feature type="site" description="Increases basicity of active site His" evidence="2">
    <location>
        <position position="140"/>
    </location>
</feature>
<dbReference type="InterPro" id="IPR011004">
    <property type="entry name" value="Trimer_LpxA-like_sf"/>
</dbReference>
<protein>
    <submittedName>
        <fullName evidence="5">Acyltransferase</fullName>
    </submittedName>
    <submittedName>
        <fullName evidence="6">Atr3</fullName>
    </submittedName>
</protein>
<evidence type="ECO:0000259" key="4">
    <source>
        <dbReference type="Pfam" id="PF17836"/>
    </source>
</evidence>